<evidence type="ECO:0000313" key="1">
    <source>
        <dbReference type="EMBL" id="CAE7593179.1"/>
    </source>
</evidence>
<reference evidence="1" key="1">
    <citation type="submission" date="2021-02" db="EMBL/GenBank/DDBJ databases">
        <authorList>
            <person name="Dougan E. K."/>
            <person name="Rhodes N."/>
            <person name="Thang M."/>
            <person name="Chan C."/>
        </authorList>
    </citation>
    <scope>NUCLEOTIDE SEQUENCE</scope>
</reference>
<keyword evidence="2" id="KW-1185">Reference proteome</keyword>
<name>A0A812V208_9DINO</name>
<gene>
    <name evidence="1" type="ORF">SNAT2548_LOCUS33768</name>
</gene>
<sequence>MARRWLPILEDDEKWQSESNAELTGDHPDFTKFVEHLDYLLLRQKVESSDSQQSRVHESLLNPLPAGFPTVLGAVVTDYLSDQYIAADVDQRWGREPKLERQPLLIEMTHADGSALASFQLHLPADATPGRVRELVASKKDLHKQDLHTSQIRVLKQNERLPAGQPCIRLEVTGNHFKSEMEGWPEHPLKRELCDFINKIAKMRMPRAPNQRWDSTFEFANLVSLITKILRTLEAPTRGTKKKEEECGEFYRELLNTLSSHMDMDSAIKPTPASLLENLRAEWE</sequence>
<organism evidence="1 2">
    <name type="scientific">Symbiodinium natans</name>
    <dbReference type="NCBI Taxonomy" id="878477"/>
    <lineage>
        <taxon>Eukaryota</taxon>
        <taxon>Sar</taxon>
        <taxon>Alveolata</taxon>
        <taxon>Dinophyceae</taxon>
        <taxon>Suessiales</taxon>
        <taxon>Symbiodiniaceae</taxon>
        <taxon>Symbiodinium</taxon>
    </lineage>
</organism>
<evidence type="ECO:0000313" key="2">
    <source>
        <dbReference type="Proteomes" id="UP000604046"/>
    </source>
</evidence>
<proteinExistence type="predicted"/>
<protein>
    <submittedName>
        <fullName evidence="1">Uncharacterized protein</fullName>
    </submittedName>
</protein>
<accession>A0A812V208</accession>
<dbReference type="EMBL" id="CAJNDS010002777">
    <property type="protein sequence ID" value="CAE7593179.1"/>
    <property type="molecule type" value="Genomic_DNA"/>
</dbReference>
<dbReference type="Proteomes" id="UP000604046">
    <property type="component" value="Unassembled WGS sequence"/>
</dbReference>
<dbReference type="AlphaFoldDB" id="A0A812V208"/>
<comment type="caution">
    <text evidence="1">The sequence shown here is derived from an EMBL/GenBank/DDBJ whole genome shotgun (WGS) entry which is preliminary data.</text>
</comment>